<feature type="transmembrane region" description="Helical" evidence="7">
    <location>
        <begin position="375"/>
        <end position="394"/>
    </location>
</feature>
<dbReference type="Proteomes" id="UP000030693">
    <property type="component" value="Unassembled WGS sequence"/>
</dbReference>
<keyword evidence="5 7" id="KW-0472">Membrane</keyword>
<dbReference type="AlphaFoldDB" id="A0A058Z658"/>
<evidence type="ECO:0000256" key="5">
    <source>
        <dbReference type="ARBA" id="ARBA00023136"/>
    </source>
</evidence>
<accession>A0A058Z658</accession>
<gene>
    <name evidence="8" type="ORF">H696_04021</name>
</gene>
<protein>
    <recommendedName>
        <fullName evidence="10">Surfeit locus protein 4</fullName>
    </recommendedName>
</protein>
<feature type="compositionally biased region" description="Polar residues" evidence="6">
    <location>
        <begin position="61"/>
        <end position="71"/>
    </location>
</feature>
<sequence length="401" mass="43728">MSAASFGPFSRSNVNPLKTASLPLPGQQAASAGASHFSGHDFPHQPGQQHSHPSAFPAHPSQHQQPLQTSKGHLPTSSTGSPPMSSSHHTSMSAAAGIAAAVPAQSGSAFVLPAPLQAVSTKFNRFLQSTEEIVDQVSRPIGKYLPYVARFLIVLTFLEDAIRLFMNWDEQMSYLISRRGFNGYFAMFFLTSNIMLQTLGSFIVIGFGKLAPVGVGSLFYGLVLQTFGYAIYSDLSMLSRTLSLCGGLCLLASEALDTRRGRNAKDTSRRNLYAGLPELDAFEPAAYLQVAGRLFYMSLIVALLFDIEMDLLGVLYAMFVTVMCGAVMVGFHARANAVLLVVILVVHNFTVNDYWSVSYYHVLRDTMMYSFYQTWSVIGGLLLLANLGAGEFSIDKMKKSR</sequence>
<dbReference type="STRING" id="691883.A0A058Z658"/>
<dbReference type="GO" id="GO:0016020">
    <property type="term" value="C:membrane"/>
    <property type="evidence" value="ECO:0007669"/>
    <property type="project" value="UniProtKB-SubCell"/>
</dbReference>
<dbReference type="InterPro" id="IPR002995">
    <property type="entry name" value="Surf4"/>
</dbReference>
<feature type="transmembrane region" description="Helical" evidence="7">
    <location>
        <begin position="338"/>
        <end position="355"/>
    </location>
</feature>
<dbReference type="RefSeq" id="XP_009496166.1">
    <property type="nucleotide sequence ID" value="XM_009497891.1"/>
</dbReference>
<evidence type="ECO:0000256" key="4">
    <source>
        <dbReference type="ARBA" id="ARBA00022989"/>
    </source>
</evidence>
<feature type="compositionally biased region" description="Low complexity" evidence="6">
    <location>
        <begin position="26"/>
        <end position="35"/>
    </location>
</feature>
<dbReference type="Pfam" id="PF02077">
    <property type="entry name" value="SURF4"/>
    <property type="match status" value="1"/>
</dbReference>
<evidence type="ECO:0000256" key="6">
    <source>
        <dbReference type="SAM" id="MobiDB-lite"/>
    </source>
</evidence>
<feature type="region of interest" description="Disordered" evidence="6">
    <location>
        <begin position="1"/>
        <end position="92"/>
    </location>
</feature>
<evidence type="ECO:0000313" key="9">
    <source>
        <dbReference type="Proteomes" id="UP000030693"/>
    </source>
</evidence>
<evidence type="ECO:0000256" key="2">
    <source>
        <dbReference type="ARBA" id="ARBA00006945"/>
    </source>
</evidence>
<name>A0A058Z658_FONAL</name>
<reference evidence="8" key="1">
    <citation type="submission" date="2013-04" db="EMBL/GenBank/DDBJ databases">
        <title>The Genome Sequence of Fonticula alba ATCC 38817.</title>
        <authorList>
            <consortium name="The Broad Institute Genomics Platform"/>
            <person name="Russ C."/>
            <person name="Cuomo C."/>
            <person name="Burger G."/>
            <person name="Gray M.W."/>
            <person name="Holland P.W.H."/>
            <person name="King N."/>
            <person name="Lang F.B.F."/>
            <person name="Roger A.J."/>
            <person name="Ruiz-Trillo I."/>
            <person name="Brown M."/>
            <person name="Walker B."/>
            <person name="Young S."/>
            <person name="Zeng Q."/>
            <person name="Gargeya S."/>
            <person name="Fitzgerald M."/>
            <person name="Haas B."/>
            <person name="Abouelleil A."/>
            <person name="Allen A.W."/>
            <person name="Alvarado L."/>
            <person name="Arachchi H.M."/>
            <person name="Berlin A.M."/>
            <person name="Chapman S.B."/>
            <person name="Gainer-Dewar J."/>
            <person name="Goldberg J."/>
            <person name="Griggs A."/>
            <person name="Gujja S."/>
            <person name="Hansen M."/>
            <person name="Howarth C."/>
            <person name="Imamovic A."/>
            <person name="Ireland A."/>
            <person name="Larimer J."/>
            <person name="McCowan C."/>
            <person name="Murphy C."/>
            <person name="Pearson M."/>
            <person name="Poon T.W."/>
            <person name="Priest M."/>
            <person name="Roberts A."/>
            <person name="Saif S."/>
            <person name="Shea T."/>
            <person name="Sisk P."/>
            <person name="Sykes S."/>
            <person name="Wortman J."/>
            <person name="Nusbaum C."/>
            <person name="Birren B."/>
        </authorList>
    </citation>
    <scope>NUCLEOTIDE SEQUENCE [LARGE SCALE GENOMIC DNA]</scope>
    <source>
        <strain evidence="8">ATCC 38817</strain>
    </source>
</reference>
<dbReference type="eggNOG" id="KOG3998">
    <property type="taxonomic scope" value="Eukaryota"/>
</dbReference>
<dbReference type="EMBL" id="KB932206">
    <property type="protein sequence ID" value="KCV69601.1"/>
    <property type="molecule type" value="Genomic_DNA"/>
</dbReference>
<evidence type="ECO:0000256" key="3">
    <source>
        <dbReference type="ARBA" id="ARBA00022692"/>
    </source>
</evidence>
<keyword evidence="4 7" id="KW-1133">Transmembrane helix</keyword>
<comment type="subcellular location">
    <subcellularLocation>
        <location evidence="1">Membrane</location>
        <topology evidence="1">Multi-pass membrane protein</topology>
    </subcellularLocation>
</comment>
<feature type="transmembrane region" description="Helical" evidence="7">
    <location>
        <begin position="213"/>
        <end position="232"/>
    </location>
</feature>
<evidence type="ECO:0000256" key="7">
    <source>
        <dbReference type="SAM" id="Phobius"/>
    </source>
</evidence>
<feature type="transmembrane region" description="Helical" evidence="7">
    <location>
        <begin position="183"/>
        <end position="207"/>
    </location>
</feature>
<evidence type="ECO:0008006" key="10">
    <source>
        <dbReference type="Google" id="ProtNLM"/>
    </source>
</evidence>
<dbReference type="OrthoDB" id="7859621at2759"/>
<feature type="compositionally biased region" description="Low complexity" evidence="6">
    <location>
        <begin position="75"/>
        <end position="92"/>
    </location>
</feature>
<evidence type="ECO:0000256" key="1">
    <source>
        <dbReference type="ARBA" id="ARBA00004141"/>
    </source>
</evidence>
<feature type="transmembrane region" description="Helical" evidence="7">
    <location>
        <begin position="311"/>
        <end position="331"/>
    </location>
</feature>
<comment type="similarity">
    <text evidence="2">Belongs to the SURF4 family.</text>
</comment>
<keyword evidence="3 7" id="KW-0812">Transmembrane</keyword>
<organism evidence="8">
    <name type="scientific">Fonticula alba</name>
    <name type="common">Slime mold</name>
    <dbReference type="NCBI Taxonomy" id="691883"/>
    <lineage>
        <taxon>Eukaryota</taxon>
        <taxon>Rotosphaerida</taxon>
        <taxon>Fonticulaceae</taxon>
        <taxon>Fonticula</taxon>
    </lineage>
</organism>
<evidence type="ECO:0000313" key="8">
    <source>
        <dbReference type="EMBL" id="KCV69601.1"/>
    </source>
</evidence>
<proteinExistence type="inferred from homology"/>
<keyword evidence="9" id="KW-1185">Reference proteome</keyword>
<dbReference type="GeneID" id="20528746"/>